<evidence type="ECO:0000256" key="2">
    <source>
        <dbReference type="ARBA" id="ARBA00011738"/>
    </source>
</evidence>
<organism evidence="8 9">
    <name type="scientific">Streptomyces roseoviridis</name>
    <dbReference type="NCBI Taxonomy" id="67361"/>
    <lineage>
        <taxon>Bacteria</taxon>
        <taxon>Bacillati</taxon>
        <taxon>Actinomycetota</taxon>
        <taxon>Actinomycetes</taxon>
        <taxon>Kitasatosporales</taxon>
        <taxon>Streptomycetaceae</taxon>
        <taxon>Streptomyces</taxon>
    </lineage>
</organism>
<comment type="subcellular location">
    <subcellularLocation>
        <location evidence="1">Cytoplasm</location>
        <location evidence="1">Cytosol</location>
    </subcellularLocation>
</comment>
<evidence type="ECO:0000256" key="5">
    <source>
        <dbReference type="ARBA" id="ARBA00044690"/>
    </source>
</evidence>
<reference evidence="8 9" key="1">
    <citation type="submission" date="2024-09" db="EMBL/GenBank/DDBJ databases">
        <authorList>
            <person name="Sun Q."/>
            <person name="Mori K."/>
        </authorList>
    </citation>
    <scope>NUCLEOTIDE SEQUENCE [LARGE SCALE GENOMIC DNA]</scope>
    <source>
        <strain evidence="8 9">JCM 4414</strain>
    </source>
</reference>
<accession>A0ABV5QXN8</accession>
<name>A0ABV5QXN8_9ACTN</name>
<protein>
    <recommendedName>
        <fullName evidence="3">Metallo-beta-lactamase domain-containing protein 1</fullName>
    </recommendedName>
    <alternativeName>
        <fullName evidence="4">Endoribonuclease MBLAC1</fullName>
    </alternativeName>
</protein>
<feature type="domain" description="Metallo-beta-lactamase" evidence="7">
    <location>
        <begin position="7"/>
        <end position="70"/>
    </location>
</feature>
<dbReference type="InterPro" id="IPR036866">
    <property type="entry name" value="RibonucZ/Hydroxyglut_hydro"/>
</dbReference>
<evidence type="ECO:0000256" key="6">
    <source>
        <dbReference type="ARBA" id="ARBA00045869"/>
    </source>
</evidence>
<proteinExistence type="predicted"/>
<dbReference type="PANTHER" id="PTHR23200:SF48">
    <property type="entry name" value="METALLO-BETA-LACTAMASE DOMAIN-CONTAINING PROTEIN 1"/>
    <property type="match status" value="1"/>
</dbReference>
<comment type="caution">
    <text evidence="8">The sequence shown here is derived from an EMBL/GenBank/DDBJ whole genome shotgun (WGS) entry which is preliminary data.</text>
</comment>
<keyword evidence="9" id="KW-1185">Reference proteome</keyword>
<evidence type="ECO:0000256" key="3">
    <source>
        <dbReference type="ARBA" id="ARBA00014856"/>
    </source>
</evidence>
<dbReference type="PANTHER" id="PTHR23200">
    <property type="entry name" value="METALLO-BETA-LACTAMASE DOMAIN-CONTAINING PROTEIN 1"/>
    <property type="match status" value="1"/>
</dbReference>
<sequence>MVADRALILGPLADAGVTPEQVTDVVFSHHHPDHTLNAALFPAARYHDHWAIYQDDLWTDRPADGFALSPSIRLAATPGHTAEDISTLVDTAEGLVVLTHLWWSADGPAEDPYATDPAALHASRRAILGLAPVLVVPGHGAPFAPTAATPR</sequence>
<comment type="function">
    <text evidence="6">Endoribonuclease that catalyzes the hydrolysis of histone-coding pre-mRNA 3'-end. Involved in histone pre-mRNA processing during the S-phase of the cell cycle, which is required for entering/progressing through S-phase. Cleaves histone pre-mRNA at a major and a minor cleavage site after the 5'-ACCCA-3' and the 5'-ACCCACA-3' sequence, respectively, and located downstream of the stem-loop. May require the presence of the HDE element located at the histone pre-RNA 3'-end to avoid non-specific cleavage.</text>
</comment>
<dbReference type="Gene3D" id="3.60.15.10">
    <property type="entry name" value="Ribonuclease Z/Hydroxyacylglutathione hydrolase-like"/>
    <property type="match status" value="1"/>
</dbReference>
<dbReference type="CDD" id="cd07711">
    <property type="entry name" value="MBLAC1-like_MBL-fold"/>
    <property type="match status" value="1"/>
</dbReference>
<dbReference type="RefSeq" id="WP_345483835.1">
    <property type="nucleotide sequence ID" value="NZ_BAAAWU010000001.1"/>
</dbReference>
<dbReference type="SUPFAM" id="SSF56281">
    <property type="entry name" value="Metallo-hydrolase/oxidoreductase"/>
    <property type="match status" value="1"/>
</dbReference>
<dbReference type="InterPro" id="IPR039344">
    <property type="entry name" value="MBLAC1"/>
</dbReference>
<evidence type="ECO:0000313" key="8">
    <source>
        <dbReference type="EMBL" id="MFB9558144.1"/>
    </source>
</evidence>
<gene>
    <name evidence="8" type="ORF">ACFFTP_28655</name>
</gene>
<comment type="subunit">
    <text evidence="2">Homodimer.</text>
</comment>
<evidence type="ECO:0000256" key="4">
    <source>
        <dbReference type="ARBA" id="ARBA00032988"/>
    </source>
</evidence>
<dbReference type="Pfam" id="PF00753">
    <property type="entry name" value="Lactamase_B"/>
    <property type="match status" value="1"/>
</dbReference>
<evidence type="ECO:0000256" key="1">
    <source>
        <dbReference type="ARBA" id="ARBA00004514"/>
    </source>
</evidence>
<evidence type="ECO:0000313" key="9">
    <source>
        <dbReference type="Proteomes" id="UP001589716"/>
    </source>
</evidence>
<dbReference type="EMBL" id="JBHMCT010000020">
    <property type="protein sequence ID" value="MFB9558144.1"/>
    <property type="molecule type" value="Genomic_DNA"/>
</dbReference>
<evidence type="ECO:0000259" key="7">
    <source>
        <dbReference type="Pfam" id="PF00753"/>
    </source>
</evidence>
<dbReference type="InterPro" id="IPR001279">
    <property type="entry name" value="Metallo-B-lactamas"/>
</dbReference>
<comment type="catalytic activity">
    <reaction evidence="5">
        <text>a ribonucleotidyl-ribonucleotide-RNA + H2O = a 3'-end ribonucleotide-RNA + a 5'-end 5'-phospho-ribonucleoside-RNA + H(+)</text>
        <dbReference type="Rhea" id="RHEA:68096"/>
        <dbReference type="Rhea" id="RHEA-COMP:15179"/>
        <dbReference type="Rhea" id="RHEA-COMP:17355"/>
        <dbReference type="Rhea" id="RHEA-COMP:17428"/>
        <dbReference type="ChEBI" id="CHEBI:15377"/>
        <dbReference type="ChEBI" id="CHEBI:15378"/>
        <dbReference type="ChEBI" id="CHEBI:74896"/>
        <dbReference type="ChEBI" id="CHEBI:138282"/>
        <dbReference type="ChEBI" id="CHEBI:173118"/>
    </reaction>
    <physiologicalReaction direction="left-to-right" evidence="5">
        <dbReference type="Rhea" id="RHEA:68097"/>
    </physiologicalReaction>
</comment>
<dbReference type="Proteomes" id="UP001589716">
    <property type="component" value="Unassembled WGS sequence"/>
</dbReference>